<dbReference type="InterPro" id="IPR043502">
    <property type="entry name" value="DNA/RNA_pol_sf"/>
</dbReference>
<sequence>MDQSKFGTREAFTRLKTSFTTVPILWHPDPDLPFILEVDASSCGIGAILFQRHRAPGKLHPCATPGNSPQLRPTMTWAIENSYPSKPHWRDGNIGSREPATLSWYIRVSTPLFPWSGEPSDVPVVVESGSVGTGTRPPTEGDQEKK</sequence>
<dbReference type="SUPFAM" id="SSF56672">
    <property type="entry name" value="DNA/RNA polymerases"/>
    <property type="match status" value="1"/>
</dbReference>
<evidence type="ECO:0000313" key="4">
    <source>
        <dbReference type="Proteomes" id="UP001274896"/>
    </source>
</evidence>
<feature type="compositionally biased region" description="Low complexity" evidence="1">
    <location>
        <begin position="124"/>
        <end position="135"/>
    </location>
</feature>
<dbReference type="PANTHER" id="PTHR34072">
    <property type="entry name" value="ENZYMATIC POLYPROTEIN-RELATED"/>
    <property type="match status" value="1"/>
</dbReference>
<name>A0AAE0V0M4_9TELE</name>
<reference evidence="3" key="1">
    <citation type="submission" date="2023-06" db="EMBL/GenBank/DDBJ databases">
        <title>Male Hemibagrus guttatus genome.</title>
        <authorList>
            <person name="Bian C."/>
        </authorList>
    </citation>
    <scope>NUCLEOTIDE SEQUENCE</scope>
    <source>
        <strain evidence="3">Male_cb2023</strain>
        <tissue evidence="3">Muscle</tissue>
    </source>
</reference>
<evidence type="ECO:0000313" key="3">
    <source>
        <dbReference type="EMBL" id="KAK3526526.1"/>
    </source>
</evidence>
<gene>
    <name evidence="3" type="ORF">QTP70_030684</name>
</gene>
<accession>A0AAE0V0M4</accession>
<dbReference type="EMBL" id="JAUCMX010000013">
    <property type="protein sequence ID" value="KAK3526526.1"/>
    <property type="molecule type" value="Genomic_DNA"/>
</dbReference>
<keyword evidence="4" id="KW-1185">Reference proteome</keyword>
<dbReference type="Pfam" id="PF17919">
    <property type="entry name" value="RT_RNaseH_2"/>
    <property type="match status" value="1"/>
</dbReference>
<proteinExistence type="predicted"/>
<dbReference type="InterPro" id="IPR041577">
    <property type="entry name" value="RT_RNaseH_2"/>
</dbReference>
<protein>
    <recommendedName>
        <fullName evidence="2">Reverse transcriptase/retrotransposon-derived protein RNase H-like domain-containing protein</fullName>
    </recommendedName>
</protein>
<evidence type="ECO:0000256" key="1">
    <source>
        <dbReference type="SAM" id="MobiDB-lite"/>
    </source>
</evidence>
<evidence type="ECO:0000259" key="2">
    <source>
        <dbReference type="Pfam" id="PF17919"/>
    </source>
</evidence>
<dbReference type="AlphaFoldDB" id="A0AAE0V0M4"/>
<dbReference type="PANTHER" id="PTHR34072:SF42">
    <property type="entry name" value="INTEGRASE CATALYTIC DOMAIN-CONTAINING PROTEIN"/>
    <property type="match status" value="1"/>
</dbReference>
<feature type="domain" description="Reverse transcriptase/retrotransposon-derived protein RNase H-like" evidence="2">
    <location>
        <begin position="9"/>
        <end position="63"/>
    </location>
</feature>
<feature type="non-terminal residue" evidence="3">
    <location>
        <position position="1"/>
    </location>
</feature>
<feature type="region of interest" description="Disordered" evidence="1">
    <location>
        <begin position="124"/>
        <end position="146"/>
    </location>
</feature>
<organism evidence="3 4">
    <name type="scientific">Hemibagrus guttatus</name>
    <dbReference type="NCBI Taxonomy" id="175788"/>
    <lineage>
        <taxon>Eukaryota</taxon>
        <taxon>Metazoa</taxon>
        <taxon>Chordata</taxon>
        <taxon>Craniata</taxon>
        <taxon>Vertebrata</taxon>
        <taxon>Euteleostomi</taxon>
        <taxon>Actinopterygii</taxon>
        <taxon>Neopterygii</taxon>
        <taxon>Teleostei</taxon>
        <taxon>Ostariophysi</taxon>
        <taxon>Siluriformes</taxon>
        <taxon>Bagridae</taxon>
        <taxon>Hemibagrus</taxon>
    </lineage>
</organism>
<dbReference type="Proteomes" id="UP001274896">
    <property type="component" value="Unassembled WGS sequence"/>
</dbReference>
<comment type="caution">
    <text evidence="3">The sequence shown here is derived from an EMBL/GenBank/DDBJ whole genome shotgun (WGS) entry which is preliminary data.</text>
</comment>